<protein>
    <submittedName>
        <fullName evidence="1">Uncharacterized protein</fullName>
    </submittedName>
</protein>
<evidence type="ECO:0000313" key="1">
    <source>
        <dbReference type="EMBL" id="HFC92816.1"/>
    </source>
</evidence>
<organism evidence="1">
    <name type="scientific">Leucothrix mucor</name>
    <dbReference type="NCBI Taxonomy" id="45248"/>
    <lineage>
        <taxon>Bacteria</taxon>
        <taxon>Pseudomonadati</taxon>
        <taxon>Pseudomonadota</taxon>
        <taxon>Gammaproteobacteria</taxon>
        <taxon>Thiotrichales</taxon>
        <taxon>Thiotrichaceae</taxon>
        <taxon>Leucothrix</taxon>
    </lineage>
</organism>
<name>A0A7V2T3T8_LEUMU</name>
<accession>A0A7V2T3T8</accession>
<dbReference type="Proteomes" id="UP000885750">
    <property type="component" value="Unassembled WGS sequence"/>
</dbReference>
<proteinExistence type="predicted"/>
<dbReference type="EMBL" id="DRMS01000314">
    <property type="protein sequence ID" value="HFC92816.1"/>
    <property type="molecule type" value="Genomic_DNA"/>
</dbReference>
<gene>
    <name evidence="1" type="ORF">ENJ51_08400</name>
</gene>
<comment type="caution">
    <text evidence="1">The sequence shown here is derived from an EMBL/GenBank/DDBJ whole genome shotgun (WGS) entry which is preliminary data.</text>
</comment>
<reference evidence="1" key="1">
    <citation type="journal article" date="2020" name="mSystems">
        <title>Genome- and Community-Level Interaction Insights into Carbon Utilization and Element Cycling Functions of Hydrothermarchaeota in Hydrothermal Sediment.</title>
        <authorList>
            <person name="Zhou Z."/>
            <person name="Liu Y."/>
            <person name="Xu W."/>
            <person name="Pan J."/>
            <person name="Luo Z.H."/>
            <person name="Li M."/>
        </authorList>
    </citation>
    <scope>NUCLEOTIDE SEQUENCE [LARGE SCALE GENOMIC DNA]</scope>
    <source>
        <strain evidence="1">HyVt-493</strain>
    </source>
</reference>
<sequence>MKNITVPINQEAMEKLNYDACEDDELIELYLDENQYKELWSSKILEAFNEKLGILHIPVDTLQLLAKLIKIQSHKIPI</sequence>
<dbReference type="AlphaFoldDB" id="A0A7V2T3T8"/>